<dbReference type="GO" id="GO:0005739">
    <property type="term" value="C:mitochondrion"/>
    <property type="evidence" value="ECO:0007669"/>
    <property type="project" value="TreeGrafter"/>
</dbReference>
<feature type="region of interest" description="Disordered" evidence="3">
    <location>
        <begin position="74"/>
        <end position="135"/>
    </location>
</feature>
<reference evidence="4 5" key="1">
    <citation type="journal article" date="2021" name="DNA Res.">
        <title>Genome analysis of Candida subhashii reveals its hybrid nature and dual mitochondrial genome conformations.</title>
        <authorList>
            <person name="Mixao V."/>
            <person name="Hegedusova E."/>
            <person name="Saus E."/>
            <person name="Pryszcz L.P."/>
            <person name="Cillingova A."/>
            <person name="Nosek J."/>
            <person name="Gabaldon T."/>
        </authorList>
    </citation>
    <scope>NUCLEOTIDE SEQUENCE [LARGE SCALE GENOMIC DNA]</scope>
    <source>
        <strain evidence="4 5">CBS 10753</strain>
    </source>
</reference>
<proteinExistence type="inferred from homology"/>
<sequence>MITPIIKRSIVTKVFIPSTATRSFRFYSSLPKFGTDYQPGPPKLPKDQQEEFERLQNIANSQIAIEEYNEQINTTGASSSDVETPIKPAPALKSETDMGNFSYLKPIPDFEGDVNPKTGERGGPKQDPLKHADEWTYNGRVIDF</sequence>
<comment type="similarity">
    <text evidence="1">Belongs to the SDHAF4 family.</text>
</comment>
<comment type="caution">
    <text evidence="4">The sequence shown here is derived from an EMBL/GenBank/DDBJ whole genome shotgun (WGS) entry which is preliminary data.</text>
</comment>
<dbReference type="AlphaFoldDB" id="A0A8J5V097"/>
<evidence type="ECO:0000256" key="3">
    <source>
        <dbReference type="SAM" id="MobiDB-lite"/>
    </source>
</evidence>
<dbReference type="InterPro" id="IPR012875">
    <property type="entry name" value="SDHF4"/>
</dbReference>
<feature type="compositionally biased region" description="Basic and acidic residues" evidence="3">
    <location>
        <begin position="118"/>
        <end position="134"/>
    </location>
</feature>
<dbReference type="Proteomes" id="UP000694255">
    <property type="component" value="Unassembled WGS sequence"/>
</dbReference>
<dbReference type="PANTHER" id="PTHR28524:SF3">
    <property type="entry name" value="SUCCINATE DEHYDROGENASE ASSEMBLY FACTOR 4, MITOCHONDRIAL"/>
    <property type="match status" value="1"/>
</dbReference>
<protein>
    <recommendedName>
        <fullName evidence="2">Succinate dehydrogenase assembly factor 4, mitochondrial</fullName>
    </recommendedName>
</protein>
<dbReference type="RefSeq" id="XP_049265562.1">
    <property type="nucleotide sequence ID" value="XM_049404627.1"/>
</dbReference>
<name>A0A8J5V097_9ASCO</name>
<organism evidence="4 5">
    <name type="scientific">[Candida] subhashii</name>
    <dbReference type="NCBI Taxonomy" id="561895"/>
    <lineage>
        <taxon>Eukaryota</taxon>
        <taxon>Fungi</taxon>
        <taxon>Dikarya</taxon>
        <taxon>Ascomycota</taxon>
        <taxon>Saccharomycotina</taxon>
        <taxon>Pichiomycetes</taxon>
        <taxon>Debaryomycetaceae</taxon>
        <taxon>Spathaspora</taxon>
    </lineage>
</organism>
<accession>A0A8J5V097</accession>
<dbReference type="EMBL" id="JAGSYN010000050">
    <property type="protein sequence ID" value="KAG7665330.1"/>
    <property type="molecule type" value="Genomic_DNA"/>
</dbReference>
<dbReference type="PANTHER" id="PTHR28524">
    <property type="entry name" value="SUCCINATE DEHYDROGENASE ASSEMBLY FACTOR 4, MITOCHONDRIAL"/>
    <property type="match status" value="1"/>
</dbReference>
<dbReference type="GO" id="GO:0034553">
    <property type="term" value="P:mitochondrial respiratory chain complex II assembly"/>
    <property type="evidence" value="ECO:0007669"/>
    <property type="project" value="TreeGrafter"/>
</dbReference>
<keyword evidence="5" id="KW-1185">Reference proteome</keyword>
<gene>
    <name evidence="4" type="ORF">J8A68_001018</name>
</gene>
<dbReference type="Pfam" id="PF07896">
    <property type="entry name" value="DUF1674"/>
    <property type="match status" value="1"/>
</dbReference>
<dbReference type="GeneID" id="73467819"/>
<evidence type="ECO:0000313" key="4">
    <source>
        <dbReference type="EMBL" id="KAG7665330.1"/>
    </source>
</evidence>
<evidence type="ECO:0000313" key="5">
    <source>
        <dbReference type="Proteomes" id="UP000694255"/>
    </source>
</evidence>
<evidence type="ECO:0000256" key="1">
    <source>
        <dbReference type="ARBA" id="ARBA00005701"/>
    </source>
</evidence>
<evidence type="ECO:0000256" key="2">
    <source>
        <dbReference type="ARBA" id="ARBA00022170"/>
    </source>
</evidence>
<dbReference type="OrthoDB" id="201362at2759"/>